<evidence type="ECO:0000313" key="1">
    <source>
        <dbReference type="EMBL" id="GFH61464.1"/>
    </source>
</evidence>
<evidence type="ECO:0000313" key="2">
    <source>
        <dbReference type="Proteomes" id="UP001054902"/>
    </source>
</evidence>
<dbReference type="Gene3D" id="3.80.10.10">
    <property type="entry name" value="Ribonuclease Inhibitor"/>
    <property type="match status" value="1"/>
</dbReference>
<sequence length="262" mass="29631">MGYSQSGYSWIDQTYSLKFGMNLNDNGPGLSLEEKAIALDMPFESDTSDTDLGMRLQESIALYCPNLESLKWNRGSAYRQETIDTPLLALPSLKSLNLSIDFYHDSQDQRRNDDLYLVTKMIPNLRSLQKLELKFNHGNGRTDKKIHIHSQSLRHLDVTGLNEFCFVACKCPLLEKFVCNGSRSADEGHSYGKAPNGSMPIYSPAQIEEYNKNHEGETLVQCQGELQLPDMDIPNECECTLMNFRPSLWSQQNFIESGTSIA</sequence>
<protein>
    <submittedName>
        <fullName evidence="1">Uncharacterized protein</fullName>
    </submittedName>
</protein>
<reference evidence="1 2" key="1">
    <citation type="journal article" date="2021" name="Sci. Rep.">
        <title>The genome of the diatom Chaetoceros tenuissimus carries an ancient integrated fragment of an extant virus.</title>
        <authorList>
            <person name="Hongo Y."/>
            <person name="Kimura K."/>
            <person name="Takaki Y."/>
            <person name="Yoshida Y."/>
            <person name="Baba S."/>
            <person name="Kobayashi G."/>
            <person name="Nagasaki K."/>
            <person name="Hano T."/>
            <person name="Tomaru Y."/>
        </authorList>
    </citation>
    <scope>NUCLEOTIDE SEQUENCE [LARGE SCALE GENOMIC DNA]</scope>
    <source>
        <strain evidence="1 2">NIES-3715</strain>
    </source>
</reference>
<dbReference type="EMBL" id="BLLK01000074">
    <property type="protein sequence ID" value="GFH61464.1"/>
    <property type="molecule type" value="Genomic_DNA"/>
</dbReference>
<organism evidence="1 2">
    <name type="scientific">Chaetoceros tenuissimus</name>
    <dbReference type="NCBI Taxonomy" id="426638"/>
    <lineage>
        <taxon>Eukaryota</taxon>
        <taxon>Sar</taxon>
        <taxon>Stramenopiles</taxon>
        <taxon>Ochrophyta</taxon>
        <taxon>Bacillariophyta</taxon>
        <taxon>Coscinodiscophyceae</taxon>
        <taxon>Chaetocerotophycidae</taxon>
        <taxon>Chaetocerotales</taxon>
        <taxon>Chaetocerotaceae</taxon>
        <taxon>Chaetoceros</taxon>
    </lineage>
</organism>
<accession>A0AAD3DBL7</accession>
<dbReference type="SUPFAM" id="SSF52047">
    <property type="entry name" value="RNI-like"/>
    <property type="match status" value="1"/>
</dbReference>
<dbReference type="InterPro" id="IPR032675">
    <property type="entry name" value="LRR_dom_sf"/>
</dbReference>
<comment type="caution">
    <text evidence="1">The sequence shown here is derived from an EMBL/GenBank/DDBJ whole genome shotgun (WGS) entry which is preliminary data.</text>
</comment>
<gene>
    <name evidence="1" type="ORF">CTEN210_17940</name>
</gene>
<keyword evidence="2" id="KW-1185">Reference proteome</keyword>
<name>A0AAD3DBL7_9STRA</name>
<dbReference type="AlphaFoldDB" id="A0AAD3DBL7"/>
<dbReference type="Proteomes" id="UP001054902">
    <property type="component" value="Unassembled WGS sequence"/>
</dbReference>
<proteinExistence type="predicted"/>